<feature type="transmembrane region" description="Helical" evidence="1">
    <location>
        <begin position="17"/>
        <end position="44"/>
    </location>
</feature>
<feature type="transmembrane region" description="Helical" evidence="1">
    <location>
        <begin position="169"/>
        <end position="190"/>
    </location>
</feature>
<feature type="transmembrane region" description="Helical" evidence="1">
    <location>
        <begin position="196"/>
        <end position="214"/>
    </location>
</feature>
<keyword evidence="1" id="KW-0812">Transmembrane</keyword>
<gene>
    <name evidence="2" type="ORF">P3T76_012430</name>
</gene>
<organism evidence="2 3">
    <name type="scientific">Phytophthora citrophthora</name>
    <dbReference type="NCBI Taxonomy" id="4793"/>
    <lineage>
        <taxon>Eukaryota</taxon>
        <taxon>Sar</taxon>
        <taxon>Stramenopiles</taxon>
        <taxon>Oomycota</taxon>
        <taxon>Peronosporomycetes</taxon>
        <taxon>Peronosporales</taxon>
        <taxon>Peronosporaceae</taxon>
        <taxon>Phytophthora</taxon>
    </lineage>
</organism>
<name>A0AAD9G546_9STRA</name>
<keyword evidence="1" id="KW-0472">Membrane</keyword>
<feature type="transmembrane region" description="Helical" evidence="1">
    <location>
        <begin position="64"/>
        <end position="82"/>
    </location>
</feature>
<dbReference type="EMBL" id="JASMQC010000031">
    <property type="protein sequence ID" value="KAK1931930.1"/>
    <property type="molecule type" value="Genomic_DNA"/>
</dbReference>
<evidence type="ECO:0000313" key="3">
    <source>
        <dbReference type="Proteomes" id="UP001259832"/>
    </source>
</evidence>
<feature type="transmembrane region" description="Helical" evidence="1">
    <location>
        <begin position="94"/>
        <end position="115"/>
    </location>
</feature>
<sequence length="296" mass="33027">MALPFISRTSFVSVKEAILVVVQVSALICSLFLIAFTCLASLAVENENDHDPQELKNLLEPQPHGLIMVALLLCFICSVAYDPKTTSGSVSERYCTGMAPFELAEYVAVIFTNFWLDFKIANWRTSAIISLCIAWCGALPFYLVLNRRPRRNTLRDTVIVTTGELSVRFYFTWLTCTLILELLGIAQYIHGSIFDYNVYTQVMIIMLVLAFVTYGRTRDPAVGLAAMWFLGQVVKKESPFEGGGDAMETFEMLQKGAKVILPVFPLIMTLDFALDYIASAIAEVQVHAHVVHVTIC</sequence>
<comment type="caution">
    <text evidence="2">The sequence shown here is derived from an EMBL/GenBank/DDBJ whole genome shotgun (WGS) entry which is preliminary data.</text>
</comment>
<reference evidence="2" key="1">
    <citation type="submission" date="2023-08" db="EMBL/GenBank/DDBJ databases">
        <title>Reference Genome Resource for the Citrus Pathogen Phytophthora citrophthora.</title>
        <authorList>
            <person name="Moller H."/>
            <person name="Coetzee B."/>
            <person name="Rose L.J."/>
            <person name="Van Niekerk J.M."/>
        </authorList>
    </citation>
    <scope>NUCLEOTIDE SEQUENCE</scope>
    <source>
        <strain evidence="2">STE-U-9442</strain>
    </source>
</reference>
<evidence type="ECO:0000256" key="1">
    <source>
        <dbReference type="SAM" id="Phobius"/>
    </source>
</evidence>
<dbReference type="Proteomes" id="UP001259832">
    <property type="component" value="Unassembled WGS sequence"/>
</dbReference>
<protein>
    <submittedName>
        <fullName evidence="2">Uncharacterized protein</fullName>
    </submittedName>
</protein>
<keyword evidence="3" id="KW-1185">Reference proteome</keyword>
<feature type="transmembrane region" description="Helical" evidence="1">
    <location>
        <begin position="127"/>
        <end position="145"/>
    </location>
</feature>
<dbReference type="AlphaFoldDB" id="A0AAD9G546"/>
<proteinExistence type="predicted"/>
<evidence type="ECO:0000313" key="2">
    <source>
        <dbReference type="EMBL" id="KAK1931930.1"/>
    </source>
</evidence>
<keyword evidence="1" id="KW-1133">Transmembrane helix</keyword>
<accession>A0AAD9G546</accession>